<comment type="similarity">
    <text evidence="1">Belongs to the bacterial solute-binding protein 8 family.</text>
</comment>
<dbReference type="Proteomes" id="UP001597218">
    <property type="component" value="Unassembled WGS sequence"/>
</dbReference>
<dbReference type="SUPFAM" id="SSF53807">
    <property type="entry name" value="Helical backbone' metal receptor"/>
    <property type="match status" value="1"/>
</dbReference>
<dbReference type="CDD" id="cd01143">
    <property type="entry name" value="YvrC"/>
    <property type="match status" value="1"/>
</dbReference>
<name>A0ABW4SLA5_9BACL</name>
<dbReference type="InterPro" id="IPR050902">
    <property type="entry name" value="ABC_Transporter_SBP"/>
</dbReference>
<dbReference type="InterPro" id="IPR054828">
    <property type="entry name" value="Vit_B12_bind_prot"/>
</dbReference>
<evidence type="ECO:0000313" key="5">
    <source>
        <dbReference type="EMBL" id="MFD1929411.1"/>
    </source>
</evidence>
<feature type="chain" id="PRO_5046715462" evidence="3">
    <location>
        <begin position="26"/>
        <end position="323"/>
    </location>
</feature>
<dbReference type="PANTHER" id="PTHR30535">
    <property type="entry name" value="VITAMIN B12-BINDING PROTEIN"/>
    <property type="match status" value="1"/>
</dbReference>
<feature type="signal peptide" evidence="3">
    <location>
        <begin position="1"/>
        <end position="25"/>
    </location>
</feature>
<keyword evidence="2 3" id="KW-0732">Signal</keyword>
<dbReference type="RefSeq" id="WP_381539517.1">
    <property type="nucleotide sequence ID" value="NZ_JBHUGI010000034.1"/>
</dbReference>
<dbReference type="PROSITE" id="PS51257">
    <property type="entry name" value="PROKAR_LIPOPROTEIN"/>
    <property type="match status" value="1"/>
</dbReference>
<dbReference type="EMBL" id="JBHUGI010000034">
    <property type="protein sequence ID" value="MFD1929411.1"/>
    <property type="molecule type" value="Genomic_DNA"/>
</dbReference>
<evidence type="ECO:0000256" key="3">
    <source>
        <dbReference type="SAM" id="SignalP"/>
    </source>
</evidence>
<sequence length="323" mass="35161">MKKTWQLLLTSILAVFLLTACGTTAAPEKPAVDDTSKEETPVVVVEEAFPVTLTDAADNEITIETAPATIISLVPSNTEILFELGLANEVVAVTDNDDFPAEASEKESIGGFELNIEKIISMNPEMVFAHEIAVGTGEGIQQIRDAGIPVFIVKDAKNFEETYATIEIIGKATGKTEEADKIIAEMKAKVDEVVAKVAKVEEKKTVFIETSPAPDIYTPGKNTFTQQMMDLIGADNIATEDGWFVMSPEEIVKQNPDVILVMYSYIETAVEDVYARDGFDTITAIKNKEVVQVDENITSRQGPRLADGLEAFAKAVYPEVFGE</sequence>
<protein>
    <submittedName>
        <fullName evidence="5">ABC transporter substrate-binding protein</fullName>
    </submittedName>
</protein>
<organism evidence="5 6">
    <name type="scientific">Sporosarcina siberiensis</name>
    <dbReference type="NCBI Taxonomy" id="1365606"/>
    <lineage>
        <taxon>Bacteria</taxon>
        <taxon>Bacillati</taxon>
        <taxon>Bacillota</taxon>
        <taxon>Bacilli</taxon>
        <taxon>Bacillales</taxon>
        <taxon>Caryophanaceae</taxon>
        <taxon>Sporosarcina</taxon>
    </lineage>
</organism>
<proteinExistence type="inferred from homology"/>
<keyword evidence="6" id="KW-1185">Reference proteome</keyword>
<dbReference type="NCBIfam" id="NF038402">
    <property type="entry name" value="TroA_like"/>
    <property type="match status" value="1"/>
</dbReference>
<evidence type="ECO:0000259" key="4">
    <source>
        <dbReference type="PROSITE" id="PS50983"/>
    </source>
</evidence>
<accession>A0ABW4SLA5</accession>
<dbReference type="Gene3D" id="3.40.50.1980">
    <property type="entry name" value="Nitrogenase molybdenum iron protein domain"/>
    <property type="match status" value="2"/>
</dbReference>
<dbReference type="PROSITE" id="PS50983">
    <property type="entry name" value="FE_B12_PBP"/>
    <property type="match status" value="1"/>
</dbReference>
<dbReference type="InterPro" id="IPR002491">
    <property type="entry name" value="ABC_transptr_periplasmic_BD"/>
</dbReference>
<dbReference type="PANTHER" id="PTHR30535:SF34">
    <property type="entry name" value="MOLYBDATE-BINDING PROTEIN MOLA"/>
    <property type="match status" value="1"/>
</dbReference>
<dbReference type="Pfam" id="PF01497">
    <property type="entry name" value="Peripla_BP_2"/>
    <property type="match status" value="1"/>
</dbReference>
<reference evidence="6" key="1">
    <citation type="journal article" date="2019" name="Int. J. Syst. Evol. Microbiol.">
        <title>The Global Catalogue of Microorganisms (GCM) 10K type strain sequencing project: providing services to taxonomists for standard genome sequencing and annotation.</title>
        <authorList>
            <consortium name="The Broad Institute Genomics Platform"/>
            <consortium name="The Broad Institute Genome Sequencing Center for Infectious Disease"/>
            <person name="Wu L."/>
            <person name="Ma J."/>
        </authorList>
    </citation>
    <scope>NUCLEOTIDE SEQUENCE [LARGE SCALE GENOMIC DNA]</scope>
    <source>
        <strain evidence="6">CGMCC 4.7177</strain>
    </source>
</reference>
<evidence type="ECO:0000313" key="6">
    <source>
        <dbReference type="Proteomes" id="UP001597218"/>
    </source>
</evidence>
<gene>
    <name evidence="5" type="ORF">ACFSFY_15315</name>
</gene>
<evidence type="ECO:0000256" key="1">
    <source>
        <dbReference type="ARBA" id="ARBA00008814"/>
    </source>
</evidence>
<feature type="domain" description="Fe/B12 periplasmic-binding" evidence="4">
    <location>
        <begin position="69"/>
        <end position="320"/>
    </location>
</feature>
<comment type="caution">
    <text evidence="5">The sequence shown here is derived from an EMBL/GenBank/DDBJ whole genome shotgun (WGS) entry which is preliminary data.</text>
</comment>
<evidence type="ECO:0000256" key="2">
    <source>
        <dbReference type="ARBA" id="ARBA00022729"/>
    </source>
</evidence>